<dbReference type="STRING" id="4081.K4BZY2"/>
<protein>
    <recommendedName>
        <fullName evidence="2">caffeoyl-CoA O-methyltransferase</fullName>
        <ecNumber evidence="2">2.1.1.104</ecNumber>
    </recommendedName>
</protein>
<evidence type="ECO:0000256" key="3">
    <source>
        <dbReference type="ARBA" id="ARBA00022603"/>
    </source>
</evidence>
<dbReference type="InterPro" id="IPR050362">
    <property type="entry name" value="Cation-dep_OMT"/>
</dbReference>
<dbReference type="GO" id="GO:0032259">
    <property type="term" value="P:methylation"/>
    <property type="evidence" value="ECO:0007669"/>
    <property type="project" value="UniProtKB-KW"/>
</dbReference>
<evidence type="ECO:0000256" key="1">
    <source>
        <dbReference type="ARBA" id="ARBA00004928"/>
    </source>
</evidence>
<keyword evidence="9" id="KW-1185">Reference proteome</keyword>
<dbReference type="EC" id="2.1.1.104" evidence="2"/>
<comment type="similarity">
    <text evidence="7">Belongs to the class I-like SAM-binding methyltransferase superfamily. Cation-dependent O-methyltransferase family.</text>
</comment>
<keyword evidence="4" id="KW-0808">Transferase</keyword>
<dbReference type="SMR" id="K4BZY2"/>
<dbReference type="InterPro" id="IPR029063">
    <property type="entry name" value="SAM-dependent_MTases_sf"/>
</dbReference>
<keyword evidence="6" id="KW-0438">Lignin biosynthesis</keyword>
<proteinExistence type="inferred from homology"/>
<dbReference type="EnsemblPlants" id="Solyc05g025950.1.1">
    <property type="protein sequence ID" value="Solyc05g025950.1.1"/>
    <property type="gene ID" value="Solyc05g025950.1"/>
</dbReference>
<dbReference type="GO" id="GO:0009809">
    <property type="term" value="P:lignin biosynthetic process"/>
    <property type="evidence" value="ECO:0007669"/>
    <property type="project" value="UniProtKB-KW"/>
</dbReference>
<dbReference type="AlphaFoldDB" id="K4BZY2"/>
<dbReference type="Gene3D" id="3.40.50.150">
    <property type="entry name" value="Vaccinia Virus protein VP39"/>
    <property type="match status" value="1"/>
</dbReference>
<accession>K4BZY2</accession>
<evidence type="ECO:0000256" key="6">
    <source>
        <dbReference type="ARBA" id="ARBA00022733"/>
    </source>
</evidence>
<dbReference type="GO" id="GO:0042409">
    <property type="term" value="F:caffeoyl-CoA O-methyltransferase activity"/>
    <property type="evidence" value="ECO:0007669"/>
    <property type="project" value="UniProtKB-EC"/>
</dbReference>
<dbReference type="InParanoid" id="K4BZY2"/>
<evidence type="ECO:0000256" key="2">
    <source>
        <dbReference type="ARBA" id="ARBA00012165"/>
    </source>
</evidence>
<organism evidence="8">
    <name type="scientific">Solanum lycopersicum</name>
    <name type="common">Tomato</name>
    <name type="synonym">Lycopersicon esculentum</name>
    <dbReference type="NCBI Taxonomy" id="4081"/>
    <lineage>
        <taxon>Eukaryota</taxon>
        <taxon>Viridiplantae</taxon>
        <taxon>Streptophyta</taxon>
        <taxon>Embryophyta</taxon>
        <taxon>Tracheophyta</taxon>
        <taxon>Spermatophyta</taxon>
        <taxon>Magnoliopsida</taxon>
        <taxon>eudicotyledons</taxon>
        <taxon>Gunneridae</taxon>
        <taxon>Pentapetalae</taxon>
        <taxon>asterids</taxon>
        <taxon>lamiids</taxon>
        <taxon>Solanales</taxon>
        <taxon>Solanaceae</taxon>
        <taxon>Solanoideae</taxon>
        <taxon>Solaneae</taxon>
        <taxon>Solanum</taxon>
        <taxon>Solanum subgen. Lycopersicon</taxon>
    </lineage>
</organism>
<dbReference type="InterPro" id="IPR002935">
    <property type="entry name" value="SAM_O-MeTrfase"/>
</dbReference>
<dbReference type="Gramene" id="Solyc05g025950.1.1">
    <property type="protein sequence ID" value="Solyc05g025950.1.1"/>
    <property type="gene ID" value="Solyc05g025950.1"/>
</dbReference>
<evidence type="ECO:0000313" key="9">
    <source>
        <dbReference type="Proteomes" id="UP000004994"/>
    </source>
</evidence>
<dbReference type="UniPathway" id="UPA00711"/>
<reference evidence="8" key="2">
    <citation type="submission" date="2015-06" db="UniProtKB">
        <authorList>
            <consortium name="EnsemblPlants"/>
        </authorList>
    </citation>
    <scope>IDENTIFICATION</scope>
    <source>
        <strain evidence="8">cv. Heinz 1706</strain>
    </source>
</reference>
<keyword evidence="3" id="KW-0489">Methyltransferase</keyword>
<comment type="pathway">
    <text evidence="1">Aromatic compound metabolism; phenylpropanoid biosynthesis.</text>
</comment>
<evidence type="ECO:0000256" key="4">
    <source>
        <dbReference type="ARBA" id="ARBA00022679"/>
    </source>
</evidence>
<dbReference type="PaxDb" id="4081-Solyc05g025950.1.1"/>
<dbReference type="PANTHER" id="PTHR10509:SF82">
    <property type="entry name" value="CAFFEOYL-COA O-METHYLTRANSFERASE-LIKE"/>
    <property type="match status" value="1"/>
</dbReference>
<evidence type="ECO:0000256" key="5">
    <source>
        <dbReference type="ARBA" id="ARBA00022691"/>
    </source>
</evidence>
<dbReference type="HOGENOM" id="CLU_3110111_0_0_1"/>
<evidence type="ECO:0000313" key="8">
    <source>
        <dbReference type="EnsemblPlants" id="Solyc05g025950.1.1"/>
    </source>
</evidence>
<dbReference type="PhylomeDB" id="K4BZY2"/>
<keyword evidence="5" id="KW-0949">S-adenosyl-L-methionine</keyword>
<dbReference type="Pfam" id="PF01596">
    <property type="entry name" value="Methyltransf_3"/>
    <property type="match status" value="1"/>
</dbReference>
<name>K4BZY2_SOLLC</name>
<evidence type="ECO:0000256" key="7">
    <source>
        <dbReference type="ARBA" id="ARBA00023453"/>
    </source>
</evidence>
<sequence>MIEIEVFTGYSLLLTALTIPENDNAGSFDFAFIDINKVNYQKYHERMLELV</sequence>
<dbReference type="PANTHER" id="PTHR10509">
    <property type="entry name" value="O-METHYLTRANSFERASE-RELATED"/>
    <property type="match status" value="1"/>
</dbReference>
<reference evidence="8" key="1">
    <citation type="journal article" date="2012" name="Nature">
        <title>The tomato genome sequence provides insights into fleshy fruit evolution.</title>
        <authorList>
            <consortium name="Tomato Genome Consortium"/>
        </authorList>
    </citation>
    <scope>NUCLEOTIDE SEQUENCE [LARGE SCALE GENOMIC DNA]</scope>
    <source>
        <strain evidence="8">cv. Heinz 1706</strain>
    </source>
</reference>
<dbReference type="Proteomes" id="UP000004994">
    <property type="component" value="Chromosome 5"/>
</dbReference>